<gene>
    <name evidence="2" type="ORF">AC579_5498</name>
</gene>
<organism evidence="2 3">
    <name type="scientific">Pseudocercospora musae</name>
    <dbReference type="NCBI Taxonomy" id="113226"/>
    <lineage>
        <taxon>Eukaryota</taxon>
        <taxon>Fungi</taxon>
        <taxon>Dikarya</taxon>
        <taxon>Ascomycota</taxon>
        <taxon>Pezizomycotina</taxon>
        <taxon>Dothideomycetes</taxon>
        <taxon>Dothideomycetidae</taxon>
        <taxon>Mycosphaerellales</taxon>
        <taxon>Mycosphaerellaceae</taxon>
        <taxon>Pseudocercospora</taxon>
    </lineage>
</organism>
<proteinExistence type="predicted"/>
<sequence length="102" mass="11344">MNEQADNGQRRLRGGKSQKDMSVEHSFGLPFRFIVRQVFAMRAYKVACLVARDGIFLASRVKEHLSSSSRNVMQSSVPDFVSKLPLSLRSEIAIGSITELGT</sequence>
<name>A0A139IPS2_9PEZI</name>
<evidence type="ECO:0000313" key="3">
    <source>
        <dbReference type="Proteomes" id="UP000073492"/>
    </source>
</evidence>
<evidence type="ECO:0000256" key="1">
    <source>
        <dbReference type="SAM" id="MobiDB-lite"/>
    </source>
</evidence>
<comment type="caution">
    <text evidence="2">The sequence shown here is derived from an EMBL/GenBank/DDBJ whole genome shotgun (WGS) entry which is preliminary data.</text>
</comment>
<dbReference type="AlphaFoldDB" id="A0A139IPS2"/>
<accession>A0A139IPS2</accession>
<reference evidence="2 3" key="1">
    <citation type="submission" date="2015-07" db="EMBL/GenBank/DDBJ databases">
        <title>Comparative genomics of the Sigatoka disease complex on banana suggests a link between parallel evolutionary changes in Pseudocercospora fijiensis and Pseudocercospora eumusae and increased virulence on the banana host.</title>
        <authorList>
            <person name="Chang T.-C."/>
            <person name="Salvucci A."/>
            <person name="Crous P.W."/>
            <person name="Stergiopoulos I."/>
        </authorList>
    </citation>
    <scope>NUCLEOTIDE SEQUENCE [LARGE SCALE GENOMIC DNA]</scope>
    <source>
        <strain evidence="2 3">CBS 116634</strain>
    </source>
</reference>
<protein>
    <submittedName>
        <fullName evidence="2">Uncharacterized protein</fullName>
    </submittedName>
</protein>
<evidence type="ECO:0000313" key="2">
    <source>
        <dbReference type="EMBL" id="KXT16763.1"/>
    </source>
</evidence>
<keyword evidence="3" id="KW-1185">Reference proteome</keyword>
<dbReference type="Proteomes" id="UP000073492">
    <property type="component" value="Unassembled WGS sequence"/>
</dbReference>
<feature type="region of interest" description="Disordered" evidence="1">
    <location>
        <begin position="1"/>
        <end position="22"/>
    </location>
</feature>
<dbReference type="EMBL" id="LFZO01000030">
    <property type="protein sequence ID" value="KXT16763.1"/>
    <property type="molecule type" value="Genomic_DNA"/>
</dbReference>